<dbReference type="AlphaFoldDB" id="A0A8T2TJS8"/>
<feature type="transmembrane region" description="Helical" evidence="6">
    <location>
        <begin position="334"/>
        <end position="367"/>
    </location>
</feature>
<keyword evidence="4 6" id="KW-1133">Transmembrane helix</keyword>
<feature type="transmembrane region" description="Helical" evidence="6">
    <location>
        <begin position="296"/>
        <end position="314"/>
    </location>
</feature>
<evidence type="ECO:0000256" key="6">
    <source>
        <dbReference type="SAM" id="Phobius"/>
    </source>
</evidence>
<dbReference type="InterPro" id="IPR045225">
    <property type="entry name" value="Uracil/uridine/allantoin_perm"/>
</dbReference>
<comment type="similarity">
    <text evidence="2">Belongs to the purine-cytosine permease (2.A.39) family.</text>
</comment>
<dbReference type="Gene3D" id="1.10.4160.10">
    <property type="entry name" value="Hydantoin permease"/>
    <property type="match status" value="1"/>
</dbReference>
<reference evidence="7" key="1">
    <citation type="submission" date="2021-08" db="EMBL/GenBank/DDBJ databases">
        <title>WGS assembly of Ceratopteris richardii.</title>
        <authorList>
            <person name="Marchant D.B."/>
            <person name="Chen G."/>
            <person name="Jenkins J."/>
            <person name="Shu S."/>
            <person name="Leebens-Mack J."/>
            <person name="Grimwood J."/>
            <person name="Schmutz J."/>
            <person name="Soltis P."/>
            <person name="Soltis D."/>
            <person name="Chen Z.-H."/>
        </authorList>
    </citation>
    <scope>NUCLEOTIDE SEQUENCE</scope>
    <source>
        <strain evidence="7">Whitten #5841</strain>
        <tissue evidence="7">Leaf</tissue>
    </source>
</reference>
<sequence length="530" mass="58623">MLLQRRMATAEEPLLLGDACHRRENEEAFVSAEVQHLHRSEEDNILPIPPHHRTFTALDIASIWWGIVTSISTFYVAGVLVEEGMSWWQGLLTIVVSNIFQAICTILMGHAGAKYGIPFPVQCRASLGIHGAHFATFLRGIVACGWFSIDTWIGGQALFVFINAICNNALSAYGTISWLSTTLPELVCFFLFWLLQLTSIWHGVHGIKSLEKYASPVLLLCCGALLIWAYVKAGGFGEMLSASSQFGRDGSKYGQFWIIWFSGLTANVGSFATVALNISDFTRYARSQTDQILGQMGLPVFVGFFSFIGLAVSSSTERIFGYVVSNPIELLAQVGGAFTTLISLFGVTLAILTTNVANIVAPANALINISPRYMTFRRGALLTAFVGFLIQPWRLYQTGEAFLNTWLLGYSFLLGPLTGIILVDYYILRHCNLDIPALYGSDKVRTYEYFRGYNLKAFAAFFIGAISNLPGFLYTVGALKQVPSFWLLLYKVSWFSSFLLSGLSFFLLSVAPSIIECAQVDQVNETNRNI</sequence>
<feature type="transmembrane region" description="Helical" evidence="6">
    <location>
        <begin position="408"/>
        <end position="428"/>
    </location>
</feature>
<feature type="transmembrane region" description="Helical" evidence="6">
    <location>
        <begin position="182"/>
        <end position="201"/>
    </location>
</feature>
<evidence type="ECO:0000256" key="3">
    <source>
        <dbReference type="ARBA" id="ARBA00022692"/>
    </source>
</evidence>
<dbReference type="PANTHER" id="PTHR30618">
    <property type="entry name" value="NCS1 FAMILY PURINE/PYRIMIDINE TRANSPORTER"/>
    <property type="match status" value="1"/>
</dbReference>
<dbReference type="OrthoDB" id="2018619at2759"/>
<feature type="transmembrane region" description="Helical" evidence="6">
    <location>
        <begin position="87"/>
        <end position="108"/>
    </location>
</feature>
<keyword evidence="3 6" id="KW-0812">Transmembrane</keyword>
<dbReference type="Proteomes" id="UP000825935">
    <property type="component" value="Chromosome 13"/>
</dbReference>
<dbReference type="GO" id="GO:0015205">
    <property type="term" value="F:nucleobase transmembrane transporter activity"/>
    <property type="evidence" value="ECO:0007669"/>
    <property type="project" value="TreeGrafter"/>
</dbReference>
<accession>A0A8T2TJS8</accession>
<feature type="transmembrane region" description="Helical" evidence="6">
    <location>
        <begin position="63"/>
        <end position="81"/>
    </location>
</feature>
<evidence type="ECO:0000313" key="8">
    <source>
        <dbReference type="Proteomes" id="UP000825935"/>
    </source>
</evidence>
<feature type="transmembrane region" description="Helical" evidence="6">
    <location>
        <begin position="379"/>
        <end position="396"/>
    </location>
</feature>
<feature type="transmembrane region" description="Helical" evidence="6">
    <location>
        <begin position="213"/>
        <end position="231"/>
    </location>
</feature>
<dbReference type="CDD" id="cd11485">
    <property type="entry name" value="SLC-NCS1sbd_YbbW-like"/>
    <property type="match status" value="1"/>
</dbReference>
<gene>
    <name evidence="7" type="ORF">KP509_13G071500</name>
</gene>
<evidence type="ECO:0000256" key="4">
    <source>
        <dbReference type="ARBA" id="ARBA00022989"/>
    </source>
</evidence>
<keyword evidence="8" id="KW-1185">Reference proteome</keyword>
<name>A0A8T2TJS8_CERRI</name>
<feature type="transmembrane region" description="Helical" evidence="6">
    <location>
        <begin position="257"/>
        <end position="276"/>
    </location>
</feature>
<dbReference type="OMA" id="YEAFAGP"/>
<dbReference type="PANTHER" id="PTHR30618:SF0">
    <property type="entry name" value="PURINE-URACIL PERMEASE NCS1"/>
    <property type="match status" value="1"/>
</dbReference>
<dbReference type="EMBL" id="CM035418">
    <property type="protein sequence ID" value="KAH7421695.1"/>
    <property type="molecule type" value="Genomic_DNA"/>
</dbReference>
<feature type="transmembrane region" description="Helical" evidence="6">
    <location>
        <begin position="453"/>
        <end position="474"/>
    </location>
</feature>
<dbReference type="InterPro" id="IPR001248">
    <property type="entry name" value="Pur-cyt_permease"/>
</dbReference>
<dbReference type="GO" id="GO:0005886">
    <property type="term" value="C:plasma membrane"/>
    <property type="evidence" value="ECO:0007669"/>
    <property type="project" value="TreeGrafter"/>
</dbReference>
<feature type="transmembrane region" description="Helical" evidence="6">
    <location>
        <begin position="494"/>
        <end position="515"/>
    </location>
</feature>
<evidence type="ECO:0000313" key="7">
    <source>
        <dbReference type="EMBL" id="KAH7421695.1"/>
    </source>
</evidence>
<comment type="subcellular location">
    <subcellularLocation>
        <location evidence="1">Membrane</location>
        <topology evidence="1">Multi-pass membrane protein</topology>
    </subcellularLocation>
</comment>
<protein>
    <submittedName>
        <fullName evidence="7">Uncharacterized protein</fullName>
    </submittedName>
</protein>
<evidence type="ECO:0000256" key="5">
    <source>
        <dbReference type="ARBA" id="ARBA00023136"/>
    </source>
</evidence>
<proteinExistence type="inferred from homology"/>
<evidence type="ECO:0000256" key="1">
    <source>
        <dbReference type="ARBA" id="ARBA00004141"/>
    </source>
</evidence>
<evidence type="ECO:0000256" key="2">
    <source>
        <dbReference type="ARBA" id="ARBA00008974"/>
    </source>
</evidence>
<keyword evidence="5 6" id="KW-0472">Membrane</keyword>
<organism evidence="7 8">
    <name type="scientific">Ceratopteris richardii</name>
    <name type="common">Triangle waterfern</name>
    <dbReference type="NCBI Taxonomy" id="49495"/>
    <lineage>
        <taxon>Eukaryota</taxon>
        <taxon>Viridiplantae</taxon>
        <taxon>Streptophyta</taxon>
        <taxon>Embryophyta</taxon>
        <taxon>Tracheophyta</taxon>
        <taxon>Polypodiopsida</taxon>
        <taxon>Polypodiidae</taxon>
        <taxon>Polypodiales</taxon>
        <taxon>Pteridineae</taxon>
        <taxon>Pteridaceae</taxon>
        <taxon>Parkerioideae</taxon>
        <taxon>Ceratopteris</taxon>
    </lineage>
</organism>
<dbReference type="Pfam" id="PF02133">
    <property type="entry name" value="Transp_cyt_pur"/>
    <property type="match status" value="1"/>
</dbReference>
<comment type="caution">
    <text evidence="7">The sequence shown here is derived from an EMBL/GenBank/DDBJ whole genome shotgun (WGS) entry which is preliminary data.</text>
</comment>